<dbReference type="RefSeq" id="WP_349138939.1">
    <property type="nucleotide sequence ID" value="NZ_JBBMFT010000001.1"/>
</dbReference>
<name>A0ABV1EPN8_9FIRM</name>
<protein>
    <recommendedName>
        <fullName evidence="4">EF-hand domain-containing protein</fullName>
    </recommendedName>
</protein>
<feature type="signal peptide" evidence="1">
    <location>
        <begin position="1"/>
        <end position="24"/>
    </location>
</feature>
<comment type="caution">
    <text evidence="2">The sequence shown here is derived from an EMBL/GenBank/DDBJ whole genome shotgun (WGS) entry which is preliminary data.</text>
</comment>
<sequence length="77" mass="8303">MKRILIGTVLTALVLSMGVTTAFAACRQHCMDTNGDGICDYHGIQCRYLDADGDGMCDNRGTGCHSGGHGRHNRSCW</sequence>
<evidence type="ECO:0000256" key="1">
    <source>
        <dbReference type="SAM" id="SignalP"/>
    </source>
</evidence>
<reference evidence="2 3" key="1">
    <citation type="submission" date="2024-03" db="EMBL/GenBank/DDBJ databases">
        <title>Human intestinal bacterial collection.</title>
        <authorList>
            <person name="Pauvert C."/>
            <person name="Hitch T.C.A."/>
            <person name="Clavel T."/>
        </authorList>
    </citation>
    <scope>NUCLEOTIDE SEQUENCE [LARGE SCALE GENOMIC DNA]</scope>
    <source>
        <strain evidence="2 3">CLA-AP-H34</strain>
    </source>
</reference>
<evidence type="ECO:0008006" key="4">
    <source>
        <dbReference type="Google" id="ProtNLM"/>
    </source>
</evidence>
<dbReference type="Proteomes" id="UP001440599">
    <property type="component" value="Unassembled WGS sequence"/>
</dbReference>
<evidence type="ECO:0000313" key="3">
    <source>
        <dbReference type="Proteomes" id="UP001440599"/>
    </source>
</evidence>
<keyword evidence="3" id="KW-1185">Reference proteome</keyword>
<evidence type="ECO:0000313" key="2">
    <source>
        <dbReference type="EMBL" id="MEQ2455243.1"/>
    </source>
</evidence>
<accession>A0ABV1EPN8</accession>
<dbReference type="EMBL" id="JBBMFT010000001">
    <property type="protein sequence ID" value="MEQ2455243.1"/>
    <property type="molecule type" value="Genomic_DNA"/>
</dbReference>
<proteinExistence type="predicted"/>
<keyword evidence="1" id="KW-0732">Signal</keyword>
<organism evidence="2 3">
    <name type="scientific">Flavonifractor hominis</name>
    <dbReference type="NCBI Taxonomy" id="3133178"/>
    <lineage>
        <taxon>Bacteria</taxon>
        <taxon>Bacillati</taxon>
        <taxon>Bacillota</taxon>
        <taxon>Clostridia</taxon>
        <taxon>Eubacteriales</taxon>
        <taxon>Oscillospiraceae</taxon>
        <taxon>Flavonifractor</taxon>
    </lineage>
</organism>
<feature type="chain" id="PRO_5046513991" description="EF-hand domain-containing protein" evidence="1">
    <location>
        <begin position="25"/>
        <end position="77"/>
    </location>
</feature>
<dbReference type="PROSITE" id="PS51257">
    <property type="entry name" value="PROKAR_LIPOPROTEIN"/>
    <property type="match status" value="1"/>
</dbReference>
<gene>
    <name evidence="2" type="ORF">WMO45_01810</name>
</gene>